<evidence type="ECO:0000313" key="4">
    <source>
        <dbReference type="Proteomes" id="UP000274593"/>
    </source>
</evidence>
<name>A0A3Q8RQ15_9FLAO</name>
<dbReference type="InterPro" id="IPR043519">
    <property type="entry name" value="NT_sf"/>
</dbReference>
<evidence type="ECO:0000256" key="1">
    <source>
        <dbReference type="ARBA" id="ARBA00023118"/>
    </source>
</evidence>
<organism evidence="3 4">
    <name type="scientific">Tenacibaculum singaporense</name>
    <dbReference type="NCBI Taxonomy" id="2358479"/>
    <lineage>
        <taxon>Bacteria</taxon>
        <taxon>Pseudomonadati</taxon>
        <taxon>Bacteroidota</taxon>
        <taxon>Flavobacteriia</taxon>
        <taxon>Flavobacteriales</taxon>
        <taxon>Flavobacteriaceae</taxon>
        <taxon>Tenacibaculum</taxon>
    </lineage>
</organism>
<dbReference type="SUPFAM" id="SSF81301">
    <property type="entry name" value="Nucleotidyltransferase"/>
    <property type="match status" value="1"/>
</dbReference>
<gene>
    <name evidence="3" type="ORF">D6T69_14330</name>
</gene>
<keyword evidence="2" id="KW-0175">Coiled coil</keyword>
<dbReference type="GO" id="GO:0016779">
    <property type="term" value="F:nucleotidyltransferase activity"/>
    <property type="evidence" value="ECO:0007669"/>
    <property type="project" value="InterPro"/>
</dbReference>
<sequence>MPTVLQAIKKLIEKVSVTDRQEESIKTSTDYLNGHLTKDENNLDIDSTFVNGSYERDTILRPLDDVDIFALLNESEWSDEYGNLPKPQAVLTKIKNKLNSISHYKDKVTQDRPCVTVTLNSINFDVLPSFERNNSGYLIPNYDLQSWTYSYPKQLTNNLNDCNRNNSYKIKDIVKAIKYWNRENKKLIPSFQIEETLIAYFNIHNFGNHEEAIRLWFNNAEYYLEQAKFKTNNQYDDAIKKIKKAKDKLNTAKEHLDKKENAEALQIWKDVFGKEFIISDVNEAKSFSQKLSDGLLKSSSTGTISETVGRNIPASKGFYGDI</sequence>
<keyword evidence="4" id="KW-1185">Reference proteome</keyword>
<dbReference type="Gene3D" id="3.30.460.10">
    <property type="entry name" value="Beta Polymerase, domain 2"/>
    <property type="match status" value="1"/>
</dbReference>
<proteinExistence type="predicted"/>
<keyword evidence="1" id="KW-0051">Antiviral defense</keyword>
<dbReference type="InterPro" id="IPR006116">
    <property type="entry name" value="NT_2-5OAS_ClassI-CCAase"/>
</dbReference>
<protein>
    <submittedName>
        <fullName evidence="3">Nucleotidyltransferase</fullName>
    </submittedName>
</protein>
<reference evidence="3 4" key="1">
    <citation type="submission" date="2018-09" db="EMBL/GenBank/DDBJ databases">
        <title>Insights into the microbiota of Asian seabass (Lates calcarifer) with tenacibaculosis symptoms and description of sp. nov. Tenacibaculum singaporense.</title>
        <authorList>
            <person name="Miyake S."/>
            <person name="Soh M."/>
            <person name="Azman M.N."/>
            <person name="Ngoh S.Y."/>
            <person name="Orban L."/>
        </authorList>
    </citation>
    <scope>NUCLEOTIDE SEQUENCE [LARGE SCALE GENOMIC DNA]</scope>
    <source>
        <strain evidence="3 4">DSM 106434</strain>
    </source>
</reference>
<dbReference type="Proteomes" id="UP000274593">
    <property type="component" value="Chromosome"/>
</dbReference>
<keyword evidence="3" id="KW-0808">Transferase</keyword>
<dbReference type="AlphaFoldDB" id="A0A3Q8RQ15"/>
<dbReference type="GO" id="GO:0051607">
    <property type="term" value="P:defense response to virus"/>
    <property type="evidence" value="ECO:0007669"/>
    <property type="project" value="UniProtKB-KW"/>
</dbReference>
<evidence type="ECO:0000313" key="3">
    <source>
        <dbReference type="EMBL" id="AZJ36645.1"/>
    </source>
</evidence>
<dbReference type="KEGG" id="tsig:D6T69_14330"/>
<dbReference type="EMBL" id="CP032548">
    <property type="protein sequence ID" value="AZJ36645.1"/>
    <property type="molecule type" value="Genomic_DNA"/>
</dbReference>
<dbReference type="CDD" id="cd05400">
    <property type="entry name" value="NT_2-5OAS_ClassI-CCAase"/>
    <property type="match status" value="1"/>
</dbReference>
<feature type="coiled-coil region" evidence="2">
    <location>
        <begin position="232"/>
        <end position="262"/>
    </location>
</feature>
<dbReference type="Pfam" id="PF18144">
    <property type="entry name" value="SMODS"/>
    <property type="match status" value="1"/>
</dbReference>
<accession>A0A3Q8RQ15</accession>
<evidence type="ECO:0000256" key="2">
    <source>
        <dbReference type="SAM" id="Coils"/>
    </source>
</evidence>
<dbReference type="RefSeq" id="WP_125068569.1">
    <property type="nucleotide sequence ID" value="NZ_CP032548.1"/>
</dbReference>